<dbReference type="Proteomes" id="UP000825935">
    <property type="component" value="Chromosome 1"/>
</dbReference>
<evidence type="ECO:0000256" key="1">
    <source>
        <dbReference type="SAM" id="Phobius"/>
    </source>
</evidence>
<dbReference type="EMBL" id="CM035406">
    <property type="protein sequence ID" value="KAH7446808.1"/>
    <property type="molecule type" value="Genomic_DNA"/>
</dbReference>
<organism evidence="2 3">
    <name type="scientific">Ceratopteris richardii</name>
    <name type="common">Triangle waterfern</name>
    <dbReference type="NCBI Taxonomy" id="49495"/>
    <lineage>
        <taxon>Eukaryota</taxon>
        <taxon>Viridiplantae</taxon>
        <taxon>Streptophyta</taxon>
        <taxon>Embryophyta</taxon>
        <taxon>Tracheophyta</taxon>
        <taxon>Polypodiopsida</taxon>
        <taxon>Polypodiidae</taxon>
        <taxon>Polypodiales</taxon>
        <taxon>Pteridineae</taxon>
        <taxon>Pteridaceae</taxon>
        <taxon>Parkerioideae</taxon>
        <taxon>Ceratopteris</taxon>
    </lineage>
</organism>
<proteinExistence type="predicted"/>
<sequence length="108" mass="12641">MAFSLRLRQAESIILFGLFCAGASLYTFKKRMSCIFSFHMSKSFPSILCISKWLFISEEEVAIFPSNWISKRRNILKMIKICETQNLTFFSQKSQKLISPHNNNFLLF</sequence>
<keyword evidence="3" id="KW-1185">Reference proteome</keyword>
<reference evidence="2" key="1">
    <citation type="submission" date="2021-08" db="EMBL/GenBank/DDBJ databases">
        <title>WGS assembly of Ceratopteris richardii.</title>
        <authorList>
            <person name="Marchant D.B."/>
            <person name="Chen G."/>
            <person name="Jenkins J."/>
            <person name="Shu S."/>
            <person name="Leebens-Mack J."/>
            <person name="Grimwood J."/>
            <person name="Schmutz J."/>
            <person name="Soltis P."/>
            <person name="Soltis D."/>
            <person name="Chen Z.-H."/>
        </authorList>
    </citation>
    <scope>NUCLEOTIDE SEQUENCE</scope>
    <source>
        <strain evidence="2">Whitten #5841</strain>
        <tissue evidence="2">Leaf</tissue>
    </source>
</reference>
<dbReference type="AlphaFoldDB" id="A0A8T2VIA5"/>
<name>A0A8T2VIA5_CERRI</name>
<keyword evidence="1" id="KW-0812">Transmembrane</keyword>
<evidence type="ECO:0000313" key="2">
    <source>
        <dbReference type="EMBL" id="KAH7446808.1"/>
    </source>
</evidence>
<evidence type="ECO:0000313" key="3">
    <source>
        <dbReference type="Proteomes" id="UP000825935"/>
    </source>
</evidence>
<protein>
    <submittedName>
        <fullName evidence="2">Uncharacterized protein</fullName>
    </submittedName>
</protein>
<comment type="caution">
    <text evidence="2">The sequence shown here is derived from an EMBL/GenBank/DDBJ whole genome shotgun (WGS) entry which is preliminary data.</text>
</comment>
<accession>A0A8T2VIA5</accession>
<keyword evidence="1" id="KW-1133">Transmembrane helix</keyword>
<keyword evidence="1" id="KW-0472">Membrane</keyword>
<gene>
    <name evidence="2" type="ORF">KP509_01G077300</name>
</gene>
<feature type="transmembrane region" description="Helical" evidence="1">
    <location>
        <begin position="12"/>
        <end position="28"/>
    </location>
</feature>